<dbReference type="RefSeq" id="WP_127018003.1">
    <property type="nucleotide sequence ID" value="NZ_CP016379.1"/>
</dbReference>
<evidence type="ECO:0000256" key="1">
    <source>
        <dbReference type="ARBA" id="ARBA00002945"/>
    </source>
</evidence>
<keyword evidence="10" id="KW-1185">Reference proteome</keyword>
<dbReference type="OrthoDB" id="1629373at2"/>
<evidence type="ECO:0000256" key="8">
    <source>
        <dbReference type="ARBA" id="ARBA00023163"/>
    </source>
</evidence>
<dbReference type="EMBL" id="CP016379">
    <property type="protein sequence ID" value="AZR74640.1"/>
    <property type="molecule type" value="Genomic_DNA"/>
</dbReference>
<name>A0A3S9T276_9FIRM</name>
<evidence type="ECO:0000256" key="7">
    <source>
        <dbReference type="ARBA" id="ARBA00023159"/>
    </source>
</evidence>
<gene>
    <name evidence="9" type="ORF">BBF96_15405</name>
</gene>
<protein>
    <recommendedName>
        <fullName evidence="4">Hut operon positive regulatory protein</fullName>
    </recommendedName>
</protein>
<dbReference type="Gene3D" id="3.40.1510.10">
    <property type="entry name" value="Hut operon regulatory protein HutP"/>
    <property type="match status" value="1"/>
</dbReference>
<organism evidence="9 10">
    <name type="scientific">Anoxybacter fermentans</name>
    <dbReference type="NCBI Taxonomy" id="1323375"/>
    <lineage>
        <taxon>Bacteria</taxon>
        <taxon>Bacillati</taxon>
        <taxon>Bacillota</taxon>
        <taxon>Clostridia</taxon>
        <taxon>Halanaerobiales</taxon>
        <taxon>Anoxybacter</taxon>
    </lineage>
</organism>
<accession>A0A3S9T276</accession>
<keyword evidence="5" id="KW-0694">RNA-binding</keyword>
<dbReference type="GO" id="GO:0003723">
    <property type="term" value="F:RNA binding"/>
    <property type="evidence" value="ECO:0007669"/>
    <property type="project" value="UniProtKB-KW"/>
</dbReference>
<comment type="similarity">
    <text evidence="2">Belongs to the HutP family.</text>
</comment>
<dbReference type="Pfam" id="PF09021">
    <property type="entry name" value="HutP"/>
    <property type="match status" value="1"/>
</dbReference>
<comment type="subunit">
    <text evidence="3">Homohexamer.</text>
</comment>
<dbReference type="AlphaFoldDB" id="A0A3S9T276"/>
<dbReference type="Proteomes" id="UP000267250">
    <property type="component" value="Chromosome"/>
</dbReference>
<reference evidence="9 10" key="1">
    <citation type="submission" date="2016-07" db="EMBL/GenBank/DDBJ databases">
        <title>Genome and transcriptome analysis of iron-reducing fermentative bacteria Anoxybacter fermentans.</title>
        <authorList>
            <person name="Zeng X."/>
            <person name="Shao Z."/>
        </authorList>
    </citation>
    <scope>NUCLEOTIDE SEQUENCE [LARGE SCALE GENOMIC DNA]</scope>
    <source>
        <strain evidence="9 10">DY22613</strain>
    </source>
</reference>
<dbReference type="KEGG" id="aft:BBF96_15405"/>
<dbReference type="SUPFAM" id="SSF111064">
    <property type="entry name" value="Hut operon positive regulatory protein HutP"/>
    <property type="match status" value="1"/>
</dbReference>
<proteinExistence type="inferred from homology"/>
<keyword evidence="8" id="KW-0804">Transcription</keyword>
<dbReference type="CDD" id="cd11640">
    <property type="entry name" value="HutP"/>
    <property type="match status" value="1"/>
</dbReference>
<dbReference type="InterPro" id="IPR036482">
    <property type="entry name" value="Regulatory_HutP_sf"/>
</dbReference>
<dbReference type="InterPro" id="IPR015111">
    <property type="entry name" value="Regulatory_HutP"/>
</dbReference>
<keyword evidence="7" id="KW-0010">Activator</keyword>
<evidence type="ECO:0000256" key="5">
    <source>
        <dbReference type="ARBA" id="ARBA00022884"/>
    </source>
</evidence>
<evidence type="ECO:0000256" key="4">
    <source>
        <dbReference type="ARBA" id="ARBA00019377"/>
    </source>
</evidence>
<evidence type="ECO:0000313" key="10">
    <source>
        <dbReference type="Proteomes" id="UP000267250"/>
    </source>
</evidence>
<sequence length="138" mass="14540">MTIESIDVAKAAIKLAISTRDEEKKLKEELKKSGIKAAAVDFGGDYFSSIRKIIERAIIAAKREGVIPDTHLGEGAVAGAAKEALAQISPRAEGFDVGGKIAITRSGEHLSVAAFFAIGLVHLNDVVIGLGHRSVYAD</sequence>
<keyword evidence="6" id="KW-0805">Transcription regulation</keyword>
<evidence type="ECO:0000313" key="9">
    <source>
        <dbReference type="EMBL" id="AZR74640.1"/>
    </source>
</evidence>
<evidence type="ECO:0000256" key="3">
    <source>
        <dbReference type="ARBA" id="ARBA00011643"/>
    </source>
</evidence>
<evidence type="ECO:0000256" key="2">
    <source>
        <dbReference type="ARBA" id="ARBA00009992"/>
    </source>
</evidence>
<comment type="function">
    <text evidence="1">Antiterminator that binds to cis-acting regulatory sequences on the mRNA in the presence of histidine, thereby suppressing transcription termination and activating the hut operon for histidine utilization.</text>
</comment>
<evidence type="ECO:0000256" key="6">
    <source>
        <dbReference type="ARBA" id="ARBA00023015"/>
    </source>
</evidence>